<dbReference type="VEuPathDB" id="GiardiaDB:GL50581_3750"/>
<accession>C6LY79</accession>
<comment type="caution">
    <text evidence="1">The sequence shown here is derived from an EMBL/GenBank/DDBJ whole genome shotgun (WGS) entry which is preliminary data.</text>
</comment>
<dbReference type="Proteomes" id="UP000002488">
    <property type="component" value="Unassembled WGS sequence"/>
</dbReference>
<evidence type="ECO:0000313" key="1">
    <source>
        <dbReference type="EMBL" id="EES99015.1"/>
    </source>
</evidence>
<dbReference type="AlphaFoldDB" id="C6LY79"/>
<proteinExistence type="predicted"/>
<protein>
    <submittedName>
        <fullName evidence="1">Uncharacterized protein</fullName>
    </submittedName>
</protein>
<dbReference type="EMBL" id="ACGJ01002906">
    <property type="protein sequence ID" value="EES99015.1"/>
    <property type="molecule type" value="Genomic_DNA"/>
</dbReference>
<name>C6LY79_GIAIB</name>
<reference evidence="1 2" key="1">
    <citation type="journal article" date="2009" name="PLoS Pathog.">
        <title>Draft genome sequencing of giardia intestinalis assemblage B isolate GS: is human giardiasis caused by two different species?</title>
        <authorList>
            <person name="Franzen O."/>
            <person name="Jerlstrom-Hultqvist J."/>
            <person name="Castro E."/>
            <person name="Sherwood E."/>
            <person name="Ankarklev J."/>
            <person name="Reiner D.S."/>
            <person name="Palm D."/>
            <person name="Andersson J.O."/>
            <person name="Andersson B."/>
            <person name="Svard S.G."/>
        </authorList>
    </citation>
    <scope>NUCLEOTIDE SEQUENCE [LARGE SCALE GENOMIC DNA]</scope>
    <source>
        <strain evidence="2">ATCC 50581 / GS clone H7</strain>
    </source>
</reference>
<dbReference type="OMA" id="TGHIHEY"/>
<dbReference type="OrthoDB" id="10251684at2759"/>
<evidence type="ECO:0000313" key="2">
    <source>
        <dbReference type="Proteomes" id="UP000002488"/>
    </source>
</evidence>
<sequence length="260" mass="28302">MLSSTSRDPVARNIPSTTLKKTMHTVDLYPRAGKSTGPVDAYHTHINAVHIVPSDPCYTATGHIHEYGDYTRVKAPELSKASLVTTMYPEPAKYSQLDAPPINEYKASSFYDAFPRDKASIALTRRSSGYGKFGGAPYNNNEMGASISSLGGAQSRSYRRSSVDSVNRLMASQYTLGSTAGSTRDGCLSESALRNYSNIKCYPTTMESYSTGRVNTLASRRFSDQTYTGLDIHTALFKDTARTPFSGTAGLTFAQKTGLY</sequence>
<organism evidence="1 2">
    <name type="scientific">Giardia intestinalis (strain ATCC 50581 / GS clone H7)</name>
    <name type="common">Giardia lamblia</name>
    <dbReference type="NCBI Taxonomy" id="598745"/>
    <lineage>
        <taxon>Eukaryota</taxon>
        <taxon>Metamonada</taxon>
        <taxon>Diplomonadida</taxon>
        <taxon>Hexamitidae</taxon>
        <taxon>Giardiinae</taxon>
        <taxon>Giardia</taxon>
    </lineage>
</organism>
<gene>
    <name evidence="1" type="ORF">GL50581_3750</name>
</gene>